<dbReference type="InterPro" id="IPR000792">
    <property type="entry name" value="Tscrpt_reg_LuxR_C"/>
</dbReference>
<feature type="domain" description="Response regulatory" evidence="4">
    <location>
        <begin position="4"/>
        <end position="122"/>
    </location>
</feature>
<feature type="domain" description="HTH luxR-type" evidence="3">
    <location>
        <begin position="150"/>
        <end position="215"/>
    </location>
</feature>
<keyword evidence="1" id="KW-0238">DNA-binding</keyword>
<dbReference type="Pfam" id="PF00072">
    <property type="entry name" value="Response_reg"/>
    <property type="match status" value="1"/>
</dbReference>
<dbReference type="PROSITE" id="PS50110">
    <property type="entry name" value="RESPONSE_REGULATORY"/>
    <property type="match status" value="1"/>
</dbReference>
<dbReference type="InterPro" id="IPR039420">
    <property type="entry name" value="WalR-like"/>
</dbReference>
<dbReference type="GO" id="GO:0003677">
    <property type="term" value="F:DNA binding"/>
    <property type="evidence" value="ECO:0007669"/>
    <property type="project" value="UniProtKB-KW"/>
</dbReference>
<sequence>MGERIVLVEDHLLFAEAMELAISLRGHEVSRVVPTEARNLTTLVDSILRRKPVLVLLDLDLGPLGDSTDIISTLTSAGSAVVVVTGSTDEADWGRCLAAGARTVVPKSRPLPEIMGVVRRVLNHERVIDLGERERLVTVARARKDELSDAAQRLGLLSPRERVVLAQLMAGRSVADTAAAETLSQATVRTQVKSILAKLQVSSQVAAVGLAYRAGWTPGDVRSASSR</sequence>
<comment type="caution">
    <text evidence="5">The sequence shown here is derived from an EMBL/GenBank/DDBJ whole genome shotgun (WGS) entry which is preliminary data.</text>
</comment>
<dbReference type="PRINTS" id="PR00038">
    <property type="entry name" value="HTHLUXR"/>
</dbReference>
<dbReference type="GO" id="GO:0000160">
    <property type="term" value="P:phosphorelay signal transduction system"/>
    <property type="evidence" value="ECO:0007669"/>
    <property type="project" value="InterPro"/>
</dbReference>
<accession>A0A9X2IF28</accession>
<dbReference type="Gene3D" id="3.40.50.2300">
    <property type="match status" value="1"/>
</dbReference>
<dbReference type="EMBL" id="JAMOIL010000007">
    <property type="protein sequence ID" value="MCM0619959.1"/>
    <property type="molecule type" value="Genomic_DNA"/>
</dbReference>
<reference evidence="5" key="1">
    <citation type="submission" date="2022-05" db="EMBL/GenBank/DDBJ databases">
        <authorList>
            <person name="Tuo L."/>
        </authorList>
    </citation>
    <scope>NUCLEOTIDE SEQUENCE</scope>
    <source>
        <strain evidence="5">BSK12Z-4</strain>
    </source>
</reference>
<organism evidence="5 6">
    <name type="scientific">Nocardioides bruguierae</name>
    <dbReference type="NCBI Taxonomy" id="2945102"/>
    <lineage>
        <taxon>Bacteria</taxon>
        <taxon>Bacillati</taxon>
        <taxon>Actinomycetota</taxon>
        <taxon>Actinomycetes</taxon>
        <taxon>Propionibacteriales</taxon>
        <taxon>Nocardioidaceae</taxon>
        <taxon>Nocardioides</taxon>
    </lineage>
</organism>
<dbReference type="SMART" id="SM00448">
    <property type="entry name" value="REC"/>
    <property type="match status" value="1"/>
</dbReference>
<dbReference type="PANTHER" id="PTHR43214:SF44">
    <property type="entry name" value="TWO-COMPONENT RESPONSE REGULATOR"/>
    <property type="match status" value="1"/>
</dbReference>
<evidence type="ECO:0000256" key="2">
    <source>
        <dbReference type="PROSITE-ProRule" id="PRU00169"/>
    </source>
</evidence>
<name>A0A9X2IF28_9ACTN</name>
<dbReference type="SUPFAM" id="SSF46894">
    <property type="entry name" value="C-terminal effector domain of the bipartite response regulators"/>
    <property type="match status" value="1"/>
</dbReference>
<dbReference type="AlphaFoldDB" id="A0A9X2IF28"/>
<dbReference type="Gene3D" id="1.10.10.10">
    <property type="entry name" value="Winged helix-like DNA-binding domain superfamily/Winged helix DNA-binding domain"/>
    <property type="match status" value="1"/>
</dbReference>
<keyword evidence="2" id="KW-0597">Phosphoprotein</keyword>
<feature type="modified residue" description="4-aspartylphosphate" evidence="2">
    <location>
        <position position="58"/>
    </location>
</feature>
<evidence type="ECO:0000313" key="5">
    <source>
        <dbReference type="EMBL" id="MCM0619959.1"/>
    </source>
</evidence>
<dbReference type="Proteomes" id="UP001139485">
    <property type="component" value="Unassembled WGS sequence"/>
</dbReference>
<dbReference type="InterPro" id="IPR001789">
    <property type="entry name" value="Sig_transdc_resp-reg_receiver"/>
</dbReference>
<proteinExistence type="predicted"/>
<dbReference type="GO" id="GO:0006355">
    <property type="term" value="P:regulation of DNA-templated transcription"/>
    <property type="evidence" value="ECO:0007669"/>
    <property type="project" value="InterPro"/>
</dbReference>
<dbReference type="RefSeq" id="WP_250056837.1">
    <property type="nucleotide sequence ID" value="NZ_JAMJPH010000033.1"/>
</dbReference>
<dbReference type="SMART" id="SM00421">
    <property type="entry name" value="HTH_LUXR"/>
    <property type="match status" value="1"/>
</dbReference>
<keyword evidence="6" id="KW-1185">Reference proteome</keyword>
<evidence type="ECO:0000259" key="4">
    <source>
        <dbReference type="PROSITE" id="PS50110"/>
    </source>
</evidence>
<dbReference type="PANTHER" id="PTHR43214">
    <property type="entry name" value="TWO-COMPONENT RESPONSE REGULATOR"/>
    <property type="match status" value="1"/>
</dbReference>
<dbReference type="InterPro" id="IPR011006">
    <property type="entry name" value="CheY-like_superfamily"/>
</dbReference>
<dbReference type="PROSITE" id="PS50043">
    <property type="entry name" value="HTH_LUXR_2"/>
    <property type="match status" value="1"/>
</dbReference>
<protein>
    <submittedName>
        <fullName evidence="5">LuxR C-terminal-related transcriptional regulator</fullName>
    </submittedName>
</protein>
<gene>
    <name evidence="5" type="ORF">M8330_06575</name>
</gene>
<evidence type="ECO:0000259" key="3">
    <source>
        <dbReference type="PROSITE" id="PS50043"/>
    </source>
</evidence>
<dbReference type="SUPFAM" id="SSF52172">
    <property type="entry name" value="CheY-like"/>
    <property type="match status" value="1"/>
</dbReference>
<dbReference type="Pfam" id="PF00196">
    <property type="entry name" value="GerE"/>
    <property type="match status" value="1"/>
</dbReference>
<evidence type="ECO:0000313" key="6">
    <source>
        <dbReference type="Proteomes" id="UP001139485"/>
    </source>
</evidence>
<dbReference type="InterPro" id="IPR016032">
    <property type="entry name" value="Sig_transdc_resp-reg_C-effctor"/>
</dbReference>
<dbReference type="InterPro" id="IPR036388">
    <property type="entry name" value="WH-like_DNA-bd_sf"/>
</dbReference>
<evidence type="ECO:0000256" key="1">
    <source>
        <dbReference type="ARBA" id="ARBA00023125"/>
    </source>
</evidence>